<dbReference type="GO" id="GO:0005506">
    <property type="term" value="F:iron ion binding"/>
    <property type="evidence" value="ECO:0007669"/>
    <property type="project" value="InterPro"/>
</dbReference>
<dbReference type="Gene3D" id="1.10.3880.10">
    <property type="entry name" value="Fe(II) trafficking protein YggX"/>
    <property type="match status" value="1"/>
</dbReference>
<reference evidence="2 3" key="1">
    <citation type="journal article" date="2020" name="Biotechnol. Biofuels">
        <title>New insights from the biogas microbiome by comprehensive genome-resolved metagenomics of nearly 1600 species originating from multiple anaerobic digesters.</title>
        <authorList>
            <person name="Campanaro S."/>
            <person name="Treu L."/>
            <person name="Rodriguez-R L.M."/>
            <person name="Kovalovszki A."/>
            <person name="Ziels R.M."/>
            <person name="Maus I."/>
            <person name="Zhu X."/>
            <person name="Kougias P.G."/>
            <person name="Basile A."/>
            <person name="Luo G."/>
            <person name="Schluter A."/>
            <person name="Konstantinidis K.T."/>
            <person name="Angelidaki I."/>
        </authorList>
    </citation>
    <scope>NUCLEOTIDE SEQUENCE [LARGE SCALE GENOMIC DNA]</scope>
    <source>
        <strain evidence="2">AS27yjCOA_65</strain>
    </source>
</reference>
<dbReference type="PANTHER" id="PTHR36965">
    <property type="entry name" value="FE(2+)-TRAFFICKING PROTEIN-RELATED"/>
    <property type="match status" value="1"/>
</dbReference>
<dbReference type="PANTHER" id="PTHR36965:SF1">
    <property type="entry name" value="FE(2+)-TRAFFICKING PROTEIN-RELATED"/>
    <property type="match status" value="1"/>
</dbReference>
<accession>A0A7X9FR43</accession>
<proteinExistence type="predicted"/>
<keyword evidence="1" id="KW-0408">Iron</keyword>
<gene>
    <name evidence="2" type="ORF">GYA55_06140</name>
</gene>
<dbReference type="SUPFAM" id="SSF111148">
    <property type="entry name" value="YggX-like"/>
    <property type="match status" value="1"/>
</dbReference>
<dbReference type="AlphaFoldDB" id="A0A7X9FR43"/>
<comment type="caution">
    <text evidence="2">The sequence shown here is derived from an EMBL/GenBank/DDBJ whole genome shotgun (WGS) entry which is preliminary data.</text>
</comment>
<sequence>MAERNVFCKKFEKELPGLEKAPFPGPIGQKIFDNVSQEAWDAWKEMQIRMINEYRLNLGDKKDYEMLIEQMLLFLNLKD</sequence>
<evidence type="ECO:0000313" key="3">
    <source>
        <dbReference type="Proteomes" id="UP000524246"/>
    </source>
</evidence>
<dbReference type="NCBIfam" id="NF003817">
    <property type="entry name" value="PRK05408.1"/>
    <property type="match status" value="1"/>
</dbReference>
<dbReference type="GO" id="GO:0005829">
    <property type="term" value="C:cytosol"/>
    <property type="evidence" value="ECO:0007669"/>
    <property type="project" value="TreeGrafter"/>
</dbReference>
<evidence type="ECO:0000256" key="1">
    <source>
        <dbReference type="ARBA" id="ARBA00023004"/>
    </source>
</evidence>
<evidence type="ECO:0000313" key="2">
    <source>
        <dbReference type="EMBL" id="NMC62734.1"/>
    </source>
</evidence>
<organism evidence="2 3">
    <name type="scientific">SAR324 cluster bacterium</name>
    <dbReference type="NCBI Taxonomy" id="2024889"/>
    <lineage>
        <taxon>Bacteria</taxon>
        <taxon>Deltaproteobacteria</taxon>
        <taxon>SAR324 cluster</taxon>
    </lineage>
</organism>
<dbReference type="Pfam" id="PF04362">
    <property type="entry name" value="Iron_traffic"/>
    <property type="match status" value="1"/>
</dbReference>
<dbReference type="EMBL" id="JAAZON010000266">
    <property type="protein sequence ID" value="NMC62734.1"/>
    <property type="molecule type" value="Genomic_DNA"/>
</dbReference>
<dbReference type="InterPro" id="IPR007457">
    <property type="entry name" value="Fe_traffick_prot_YggX"/>
</dbReference>
<protein>
    <submittedName>
        <fullName evidence="2">Oxidative damage protection protein</fullName>
    </submittedName>
</protein>
<dbReference type="Proteomes" id="UP000524246">
    <property type="component" value="Unassembled WGS sequence"/>
</dbReference>
<dbReference type="GO" id="GO:0034599">
    <property type="term" value="P:cellular response to oxidative stress"/>
    <property type="evidence" value="ECO:0007669"/>
    <property type="project" value="TreeGrafter"/>
</dbReference>
<name>A0A7X9FR43_9DELT</name>
<dbReference type="InterPro" id="IPR036766">
    <property type="entry name" value="Fe_traffick_prot_YggX_sf"/>
</dbReference>